<dbReference type="PANTHER" id="PTHR43283">
    <property type="entry name" value="BETA-LACTAMASE-RELATED"/>
    <property type="match status" value="1"/>
</dbReference>
<dbReference type="EMBL" id="PDOA01000002">
    <property type="protein sequence ID" value="PWC30233.1"/>
    <property type="molecule type" value="Genomic_DNA"/>
</dbReference>
<accession>A0A2U1V8K1</accession>
<dbReference type="InterPro" id="IPR001466">
    <property type="entry name" value="Beta-lactam-related"/>
</dbReference>
<evidence type="ECO:0000313" key="3">
    <source>
        <dbReference type="Proteomes" id="UP000245048"/>
    </source>
</evidence>
<dbReference type="RefSeq" id="WP_109515868.1">
    <property type="nucleotide sequence ID" value="NZ_PDOA01000002.1"/>
</dbReference>
<feature type="domain" description="Beta-lactamase-related" evidence="1">
    <location>
        <begin position="59"/>
        <end position="345"/>
    </location>
</feature>
<comment type="caution">
    <text evidence="2">The sequence shown here is derived from an EMBL/GenBank/DDBJ whole genome shotgun (WGS) entry which is preliminary data.</text>
</comment>
<dbReference type="OrthoDB" id="9814204at2"/>
<evidence type="ECO:0000313" key="2">
    <source>
        <dbReference type="EMBL" id="PWC30233.1"/>
    </source>
</evidence>
<dbReference type="Pfam" id="PF00144">
    <property type="entry name" value="Beta-lactamase"/>
    <property type="match status" value="1"/>
</dbReference>
<proteinExistence type="predicted"/>
<dbReference type="Gene3D" id="3.40.710.10">
    <property type="entry name" value="DD-peptidase/beta-lactamase superfamily"/>
    <property type="match status" value="1"/>
</dbReference>
<dbReference type="InterPro" id="IPR012338">
    <property type="entry name" value="Beta-lactam/transpept-like"/>
</dbReference>
<dbReference type="SUPFAM" id="SSF56601">
    <property type="entry name" value="beta-lactamase/transpeptidase-like"/>
    <property type="match status" value="1"/>
</dbReference>
<evidence type="ECO:0000259" key="1">
    <source>
        <dbReference type="Pfam" id="PF00144"/>
    </source>
</evidence>
<reference evidence="3" key="1">
    <citation type="submission" date="2017-10" db="EMBL/GenBank/DDBJ databases">
        <authorList>
            <person name="Toshchakov S.V."/>
            <person name="Goeva M.A."/>
        </authorList>
    </citation>
    <scope>NUCLEOTIDE SEQUENCE [LARGE SCALE GENOMIC DNA]</scope>
    <source>
        <strain evidence="3">JR1/69-1-13</strain>
    </source>
</reference>
<keyword evidence="2" id="KW-0378">Hydrolase</keyword>
<dbReference type="Proteomes" id="UP000245048">
    <property type="component" value="Unassembled WGS sequence"/>
</dbReference>
<organism evidence="2 3">
    <name type="scientific">Teichococcus aestuarii</name>
    <dbReference type="NCBI Taxonomy" id="568898"/>
    <lineage>
        <taxon>Bacteria</taxon>
        <taxon>Pseudomonadati</taxon>
        <taxon>Pseudomonadota</taxon>
        <taxon>Alphaproteobacteria</taxon>
        <taxon>Acetobacterales</taxon>
        <taxon>Roseomonadaceae</taxon>
        <taxon>Roseomonas</taxon>
    </lineage>
</organism>
<name>A0A2U1V8K1_9PROT</name>
<keyword evidence="3" id="KW-1185">Reference proteome</keyword>
<dbReference type="PANTHER" id="PTHR43283:SF7">
    <property type="entry name" value="BETA-LACTAMASE-RELATED DOMAIN-CONTAINING PROTEIN"/>
    <property type="match status" value="1"/>
</dbReference>
<dbReference type="InterPro" id="IPR050789">
    <property type="entry name" value="Diverse_Enzym_Activities"/>
</dbReference>
<protein>
    <submittedName>
        <fullName evidence="2">Serine hydrolase</fullName>
    </submittedName>
</protein>
<dbReference type="AlphaFoldDB" id="A0A2U1V8K1"/>
<gene>
    <name evidence="2" type="ORF">CR165_05155</name>
</gene>
<dbReference type="GO" id="GO:0016787">
    <property type="term" value="F:hydrolase activity"/>
    <property type="evidence" value="ECO:0007669"/>
    <property type="project" value="UniProtKB-KW"/>
</dbReference>
<sequence>MHGFPLSRRALPALGLGVMAAPARAELARAELARAGFAPDLAEKLAAGLRSGLLRGVHAVLVARHGRVVLAHYGQGADESWGQPLGEVAFGPAVPHDLRSVTKSVVGLLYGIALGRGAVPPPGAPLLAQFPEYADLAADPSRQRLRVANALDMTMGLRWDESRPYTDPANSEIAMENAADRYRFALDRPVEHPPGERWTYSGGAVALLGALIARGTGQPLPDFAREALFAPLGIEPGGWAAGRDGVPSAASGLRLTAPDLLRIGQVVLQGGMWEGQRVVPAAWLEAMNRPGIPTGDGLRYSHLWYQGGGFVPAFGGPRPWLGANGNGGQRLYLMPAAGLAMACFCGLYNQPEQGATPLRIWREIVLANLLRA</sequence>